<dbReference type="Proteomes" id="UP000887576">
    <property type="component" value="Unplaced"/>
</dbReference>
<organism evidence="1 2">
    <name type="scientific">Panagrolaimus sp. JU765</name>
    <dbReference type="NCBI Taxonomy" id="591449"/>
    <lineage>
        <taxon>Eukaryota</taxon>
        <taxon>Metazoa</taxon>
        <taxon>Ecdysozoa</taxon>
        <taxon>Nematoda</taxon>
        <taxon>Chromadorea</taxon>
        <taxon>Rhabditida</taxon>
        <taxon>Tylenchina</taxon>
        <taxon>Panagrolaimomorpha</taxon>
        <taxon>Panagrolaimoidea</taxon>
        <taxon>Panagrolaimidae</taxon>
        <taxon>Panagrolaimus</taxon>
    </lineage>
</organism>
<reference evidence="2" key="1">
    <citation type="submission" date="2022-11" db="UniProtKB">
        <authorList>
            <consortium name="WormBaseParasite"/>
        </authorList>
    </citation>
    <scope>IDENTIFICATION</scope>
</reference>
<dbReference type="WBParaSite" id="JU765_v2.g14267.t1">
    <property type="protein sequence ID" value="JU765_v2.g14267.t1"/>
    <property type="gene ID" value="JU765_v2.g14267"/>
</dbReference>
<accession>A0AC34Q9D1</accession>
<proteinExistence type="predicted"/>
<name>A0AC34Q9D1_9BILA</name>
<protein>
    <submittedName>
        <fullName evidence="2">ABC transmembrane type-1 domain-containing protein</fullName>
    </submittedName>
</protein>
<evidence type="ECO:0000313" key="1">
    <source>
        <dbReference type="Proteomes" id="UP000887576"/>
    </source>
</evidence>
<sequence length="99" mass="10823">MSNPEHSTAEKMLYIAAGGYFALGILSGLSTWLSGNILGIVGEKLNVRLRMAVYKNLLRHNASYFDDPEHSVGKLTARLATDSNNVQAAVDQRLADVFQ</sequence>
<evidence type="ECO:0000313" key="2">
    <source>
        <dbReference type="WBParaSite" id="JU765_v2.g14267.t1"/>
    </source>
</evidence>